<name>A0AAP0SBD4_LIQFO</name>
<gene>
    <name evidence="1" type="ORF">L1049_019265</name>
</gene>
<evidence type="ECO:0000313" key="2">
    <source>
        <dbReference type="Proteomes" id="UP001415857"/>
    </source>
</evidence>
<dbReference type="AlphaFoldDB" id="A0AAP0SBD4"/>
<accession>A0AAP0SBD4</accession>
<proteinExistence type="predicted"/>
<reference evidence="1 2" key="1">
    <citation type="journal article" date="2024" name="Plant J.">
        <title>Genome sequences and population genomics reveal climatic adaptation and genomic divergence between two closely related sweetgum species.</title>
        <authorList>
            <person name="Xu W.Q."/>
            <person name="Ren C.Q."/>
            <person name="Zhang X.Y."/>
            <person name="Comes H.P."/>
            <person name="Liu X.H."/>
            <person name="Li Y.G."/>
            <person name="Kettle C.J."/>
            <person name="Jalonen R."/>
            <person name="Gaisberger H."/>
            <person name="Ma Y.Z."/>
            <person name="Qiu Y.X."/>
        </authorList>
    </citation>
    <scope>NUCLEOTIDE SEQUENCE [LARGE SCALE GENOMIC DNA]</scope>
    <source>
        <strain evidence="1">Hangzhou</strain>
    </source>
</reference>
<dbReference type="Proteomes" id="UP001415857">
    <property type="component" value="Unassembled WGS sequence"/>
</dbReference>
<sequence>MNMIDLNDLGWLVDQNIKEIEARLEAINKESTTAPQVAAIAMDGVVQSGVNVQENAPTASFAATVESMQRQQWFMEAMNPNEQENFGGDNQMMLPFEDQNPNNLWSSAFFPVGQNNR</sequence>
<comment type="caution">
    <text evidence="1">The sequence shown here is derived from an EMBL/GenBank/DDBJ whole genome shotgun (WGS) entry which is preliminary data.</text>
</comment>
<protein>
    <submittedName>
        <fullName evidence="1">Uncharacterized protein</fullName>
    </submittedName>
</protein>
<dbReference type="EMBL" id="JBBPBK010000001">
    <property type="protein sequence ID" value="KAK9291320.1"/>
    <property type="molecule type" value="Genomic_DNA"/>
</dbReference>
<keyword evidence="2" id="KW-1185">Reference proteome</keyword>
<organism evidence="1 2">
    <name type="scientific">Liquidambar formosana</name>
    <name type="common">Formosan gum</name>
    <dbReference type="NCBI Taxonomy" id="63359"/>
    <lineage>
        <taxon>Eukaryota</taxon>
        <taxon>Viridiplantae</taxon>
        <taxon>Streptophyta</taxon>
        <taxon>Embryophyta</taxon>
        <taxon>Tracheophyta</taxon>
        <taxon>Spermatophyta</taxon>
        <taxon>Magnoliopsida</taxon>
        <taxon>eudicotyledons</taxon>
        <taxon>Gunneridae</taxon>
        <taxon>Pentapetalae</taxon>
        <taxon>Saxifragales</taxon>
        <taxon>Altingiaceae</taxon>
        <taxon>Liquidambar</taxon>
    </lineage>
</organism>
<evidence type="ECO:0000313" key="1">
    <source>
        <dbReference type="EMBL" id="KAK9291320.1"/>
    </source>
</evidence>